<sequence length="183" mass="21126">MAQFKEQQNSFMEKQTFDWGDEDFSDVEDDFESAPEEQERVWRYPSGTCILCQEETNDDRLYGTFSLIQDSNILRQTDVLDSDWLAEVLHSPANLDRSADHIRPFGVSGKNRRKVQKVTSDGSVVWQERQDLGKGFPSSQTRRGPVAIGCGHIMHFSCFEVYIQATQRRQLSQVARNHPEHLE</sequence>
<proteinExistence type="predicted"/>
<feature type="non-terminal residue" evidence="1">
    <location>
        <position position="183"/>
    </location>
</feature>
<gene>
    <name evidence="1" type="ORF">LTS18_002607</name>
</gene>
<evidence type="ECO:0000313" key="1">
    <source>
        <dbReference type="EMBL" id="KAK3043937.1"/>
    </source>
</evidence>
<evidence type="ECO:0000313" key="2">
    <source>
        <dbReference type="Proteomes" id="UP001186974"/>
    </source>
</evidence>
<reference evidence="1" key="1">
    <citation type="submission" date="2024-09" db="EMBL/GenBank/DDBJ databases">
        <title>Black Yeasts Isolated from many extreme environments.</title>
        <authorList>
            <person name="Coleine C."/>
            <person name="Stajich J.E."/>
            <person name="Selbmann L."/>
        </authorList>
    </citation>
    <scope>NUCLEOTIDE SEQUENCE</scope>
    <source>
        <strain evidence="1">CCFEE 5737</strain>
    </source>
</reference>
<protein>
    <submittedName>
        <fullName evidence="1">Uncharacterized protein</fullName>
    </submittedName>
</protein>
<name>A0ACC3CRX9_9PEZI</name>
<organism evidence="1 2">
    <name type="scientific">Coniosporium uncinatum</name>
    <dbReference type="NCBI Taxonomy" id="93489"/>
    <lineage>
        <taxon>Eukaryota</taxon>
        <taxon>Fungi</taxon>
        <taxon>Dikarya</taxon>
        <taxon>Ascomycota</taxon>
        <taxon>Pezizomycotina</taxon>
        <taxon>Dothideomycetes</taxon>
        <taxon>Dothideomycetes incertae sedis</taxon>
        <taxon>Coniosporium</taxon>
    </lineage>
</organism>
<dbReference type="Proteomes" id="UP001186974">
    <property type="component" value="Unassembled WGS sequence"/>
</dbReference>
<keyword evidence="2" id="KW-1185">Reference proteome</keyword>
<comment type="caution">
    <text evidence="1">The sequence shown here is derived from an EMBL/GenBank/DDBJ whole genome shotgun (WGS) entry which is preliminary data.</text>
</comment>
<accession>A0ACC3CRX9</accession>
<dbReference type="EMBL" id="JAWDJW010012661">
    <property type="protein sequence ID" value="KAK3043937.1"/>
    <property type="molecule type" value="Genomic_DNA"/>
</dbReference>